<feature type="region of interest" description="Disordered" evidence="1">
    <location>
        <begin position="39"/>
        <end position="68"/>
    </location>
</feature>
<feature type="non-terminal residue" evidence="2">
    <location>
        <position position="68"/>
    </location>
</feature>
<organism evidence="2 3">
    <name type="scientific">Halocaridina rubra</name>
    <name type="common">Hawaiian red shrimp</name>
    <dbReference type="NCBI Taxonomy" id="373956"/>
    <lineage>
        <taxon>Eukaryota</taxon>
        <taxon>Metazoa</taxon>
        <taxon>Ecdysozoa</taxon>
        <taxon>Arthropoda</taxon>
        <taxon>Crustacea</taxon>
        <taxon>Multicrustacea</taxon>
        <taxon>Malacostraca</taxon>
        <taxon>Eumalacostraca</taxon>
        <taxon>Eucarida</taxon>
        <taxon>Decapoda</taxon>
        <taxon>Pleocyemata</taxon>
        <taxon>Caridea</taxon>
        <taxon>Atyoidea</taxon>
        <taxon>Atyidae</taxon>
        <taxon>Halocaridina</taxon>
    </lineage>
</organism>
<evidence type="ECO:0000256" key="1">
    <source>
        <dbReference type="SAM" id="MobiDB-lite"/>
    </source>
</evidence>
<evidence type="ECO:0000313" key="3">
    <source>
        <dbReference type="Proteomes" id="UP001381693"/>
    </source>
</evidence>
<proteinExistence type="predicted"/>
<feature type="compositionally biased region" description="Basic and acidic residues" evidence="1">
    <location>
        <begin position="58"/>
        <end position="68"/>
    </location>
</feature>
<reference evidence="2 3" key="1">
    <citation type="submission" date="2023-11" db="EMBL/GenBank/DDBJ databases">
        <title>Halocaridina rubra genome assembly.</title>
        <authorList>
            <person name="Smith C."/>
        </authorList>
    </citation>
    <scope>NUCLEOTIDE SEQUENCE [LARGE SCALE GENOMIC DNA]</scope>
    <source>
        <strain evidence="2">EP-1</strain>
        <tissue evidence="2">Whole</tissue>
    </source>
</reference>
<dbReference type="AlphaFoldDB" id="A0AAN8X516"/>
<keyword evidence="3" id="KW-1185">Reference proteome</keyword>
<name>A0AAN8X516_HALRR</name>
<feature type="compositionally biased region" description="Polar residues" evidence="1">
    <location>
        <begin position="39"/>
        <end position="56"/>
    </location>
</feature>
<gene>
    <name evidence="2" type="ORF">SK128_010692</name>
</gene>
<protein>
    <submittedName>
        <fullName evidence="2">Uncharacterized protein</fullName>
    </submittedName>
</protein>
<dbReference type="Proteomes" id="UP001381693">
    <property type="component" value="Unassembled WGS sequence"/>
</dbReference>
<sequence>MFEPARFDMCLMDYFGINNEFGRLECYLKDNVVFLQPPSSSVTSAKPFQTPHQQPQLRGKDPTFRVQV</sequence>
<evidence type="ECO:0000313" key="2">
    <source>
        <dbReference type="EMBL" id="KAK7072260.1"/>
    </source>
</evidence>
<accession>A0AAN8X516</accession>
<dbReference type="EMBL" id="JAXCGZ010013579">
    <property type="protein sequence ID" value="KAK7072260.1"/>
    <property type="molecule type" value="Genomic_DNA"/>
</dbReference>
<comment type="caution">
    <text evidence="2">The sequence shown here is derived from an EMBL/GenBank/DDBJ whole genome shotgun (WGS) entry which is preliminary data.</text>
</comment>